<comment type="caution">
    <text evidence="1">The sequence shown here is derived from an EMBL/GenBank/DDBJ whole genome shotgun (WGS) entry which is preliminary data.</text>
</comment>
<evidence type="ECO:0000313" key="1">
    <source>
        <dbReference type="EMBL" id="GLY56947.1"/>
    </source>
</evidence>
<evidence type="ECO:0000313" key="2">
    <source>
        <dbReference type="Proteomes" id="UP001165168"/>
    </source>
</evidence>
<accession>A0AAV5P6M0</accession>
<organism evidence="1 2">
    <name type="scientific">Cellulosimicrobium cellulans</name>
    <name type="common">Arthrobacter luteus</name>
    <dbReference type="NCBI Taxonomy" id="1710"/>
    <lineage>
        <taxon>Bacteria</taxon>
        <taxon>Bacillati</taxon>
        <taxon>Actinomycetota</taxon>
        <taxon>Actinomycetes</taxon>
        <taxon>Micrococcales</taxon>
        <taxon>Promicromonosporaceae</taxon>
        <taxon>Cellulosimicrobium</taxon>
    </lineage>
</organism>
<sequence length="104" mass="11088">MRVDLQAETDLLEDRVRLVAPRLTRLHVGLVLELAEVHELGDGGPGVRGDLDEVEVRVLGKAQGNLGADDADLLPAGTDESDLGDADPIVDARLADVMLLGSRR</sequence>
<gene>
    <name evidence="1" type="ORF">Ccel01_15490</name>
</gene>
<dbReference type="AlphaFoldDB" id="A0AAV5P6M0"/>
<protein>
    <submittedName>
        <fullName evidence="1">Uncharacterized protein</fullName>
    </submittedName>
</protein>
<reference evidence="1" key="1">
    <citation type="submission" date="2023-03" db="EMBL/GenBank/DDBJ databases">
        <title>Cellulosimicrobium cellulans NBRC 103059.</title>
        <authorList>
            <person name="Ichikawa N."/>
            <person name="Sato H."/>
            <person name="Tonouchi N."/>
        </authorList>
    </citation>
    <scope>NUCLEOTIDE SEQUENCE</scope>
    <source>
        <strain evidence="1">NBRC 103059</strain>
    </source>
</reference>
<name>A0AAV5P6M0_CELCE</name>
<proteinExistence type="predicted"/>
<dbReference type="Proteomes" id="UP001165168">
    <property type="component" value="Unassembled WGS sequence"/>
</dbReference>
<dbReference type="EMBL" id="BSTG01000001">
    <property type="protein sequence ID" value="GLY56947.1"/>
    <property type="molecule type" value="Genomic_DNA"/>
</dbReference>